<dbReference type="PANTHER" id="PTHR37326:SF1">
    <property type="entry name" value="BLL3975 PROTEIN"/>
    <property type="match status" value="1"/>
</dbReference>
<accession>A0ABD5R334</accession>
<organism evidence="6 7">
    <name type="scientific">Halorubrum rubrum</name>
    <dbReference type="NCBI Taxonomy" id="1126240"/>
    <lineage>
        <taxon>Archaea</taxon>
        <taxon>Methanobacteriati</taxon>
        <taxon>Methanobacteriota</taxon>
        <taxon>Stenosarchaea group</taxon>
        <taxon>Halobacteria</taxon>
        <taxon>Halobacteriales</taxon>
        <taxon>Haloferacaceae</taxon>
        <taxon>Halorubrum</taxon>
    </lineage>
</organism>
<evidence type="ECO:0000313" key="6">
    <source>
        <dbReference type="EMBL" id="MFC5279323.1"/>
    </source>
</evidence>
<keyword evidence="3" id="KW-0378">Hydrolase</keyword>
<dbReference type="Proteomes" id="UP001596118">
    <property type="component" value="Unassembled WGS sequence"/>
</dbReference>
<comment type="cofactor">
    <cofactor evidence="1">
        <name>Zn(2+)</name>
        <dbReference type="ChEBI" id="CHEBI:29105"/>
    </cofactor>
</comment>
<dbReference type="PANTHER" id="PTHR37326">
    <property type="entry name" value="BLL3975 PROTEIN"/>
    <property type="match status" value="1"/>
</dbReference>
<evidence type="ECO:0000256" key="3">
    <source>
        <dbReference type="ARBA" id="ARBA00022801"/>
    </source>
</evidence>
<feature type="domain" description="Succinylglutamate desuccinylase/Aspartoacylase catalytic" evidence="5">
    <location>
        <begin position="48"/>
        <end position="270"/>
    </location>
</feature>
<evidence type="ECO:0000313" key="7">
    <source>
        <dbReference type="Proteomes" id="UP001596118"/>
    </source>
</evidence>
<dbReference type="GO" id="GO:0046872">
    <property type="term" value="F:metal ion binding"/>
    <property type="evidence" value="ECO:0007669"/>
    <property type="project" value="UniProtKB-KW"/>
</dbReference>
<dbReference type="Pfam" id="PF24827">
    <property type="entry name" value="AstE_AspA_cat"/>
    <property type="match status" value="1"/>
</dbReference>
<keyword evidence="4" id="KW-0862">Zinc</keyword>
<gene>
    <name evidence="6" type="ORF">ACFPM1_11240</name>
</gene>
<evidence type="ECO:0000259" key="5">
    <source>
        <dbReference type="Pfam" id="PF24827"/>
    </source>
</evidence>
<reference evidence="6 7" key="1">
    <citation type="journal article" date="2019" name="Int. J. Syst. Evol. Microbiol.">
        <title>The Global Catalogue of Microorganisms (GCM) 10K type strain sequencing project: providing services to taxonomists for standard genome sequencing and annotation.</title>
        <authorList>
            <consortium name="The Broad Institute Genomics Platform"/>
            <consortium name="The Broad Institute Genome Sequencing Center for Infectious Disease"/>
            <person name="Wu L."/>
            <person name="Ma J."/>
        </authorList>
    </citation>
    <scope>NUCLEOTIDE SEQUENCE [LARGE SCALE GENOMIC DNA]</scope>
    <source>
        <strain evidence="6 7">CGMCC 1.12124</strain>
    </source>
</reference>
<evidence type="ECO:0000256" key="4">
    <source>
        <dbReference type="ARBA" id="ARBA00022833"/>
    </source>
</evidence>
<name>A0ABD5R334_9EURY</name>
<dbReference type="RefSeq" id="WP_256411878.1">
    <property type="nucleotide sequence ID" value="NZ_JANHDM010000006.1"/>
</dbReference>
<proteinExistence type="predicted"/>
<evidence type="ECO:0000256" key="2">
    <source>
        <dbReference type="ARBA" id="ARBA00022723"/>
    </source>
</evidence>
<dbReference type="InterPro" id="IPR053138">
    <property type="entry name" value="N-alpha-Ac-DABA_deacetylase"/>
</dbReference>
<keyword evidence="2" id="KW-0479">Metal-binding</keyword>
<dbReference type="AlphaFoldDB" id="A0ABD5R334"/>
<dbReference type="SUPFAM" id="SSF53187">
    <property type="entry name" value="Zn-dependent exopeptidases"/>
    <property type="match status" value="1"/>
</dbReference>
<sequence>MNADRSRLELGSAGADPGAVDRGWLDVADLPTGTSERLPVLVANGADPGPTLWLTGGVHGDEATGVAVVLETMNALAGGSGPTDAATLESLAGAVVAVPVVSPAGLRRNARYTYYDDEDPNRHFPDADAESARPPKLQERIDARLYGAIVGEADAGSDPADVVAADVLIDCHTAGVDSEPFAIRDRVLYGDRRTESEARTLAADLESVVDAFGFPTLTEYPAAEYVEEDLQRSLAGAVLNEAGIPAFTAELGSHSVVDDRLVAGGVAGAFAVAVELGMLAPDDVSAGVGDPGAHVETAPVDYPVRRYRGPTTDVSGLVRHRVDAGETIAEGDVLAEIVSATGERRGTVEADHDGYVVSRCEGMAVYEGDPIASLAVRDDGDLAVSRENGDD</sequence>
<dbReference type="Gene3D" id="3.40.630.10">
    <property type="entry name" value="Zn peptidases"/>
    <property type="match status" value="1"/>
</dbReference>
<comment type="caution">
    <text evidence="6">The sequence shown here is derived from an EMBL/GenBank/DDBJ whole genome shotgun (WGS) entry which is preliminary data.</text>
</comment>
<protein>
    <submittedName>
        <fullName evidence="6">Succinylglutamate desuccinylase/aspartoacylase family protein</fullName>
    </submittedName>
</protein>
<dbReference type="EMBL" id="JBHSKY010000008">
    <property type="protein sequence ID" value="MFC5279323.1"/>
    <property type="molecule type" value="Genomic_DNA"/>
</dbReference>
<dbReference type="InterPro" id="IPR055438">
    <property type="entry name" value="AstE_AspA_cat"/>
</dbReference>
<keyword evidence="7" id="KW-1185">Reference proteome</keyword>
<dbReference type="GO" id="GO:0016787">
    <property type="term" value="F:hydrolase activity"/>
    <property type="evidence" value="ECO:0007669"/>
    <property type="project" value="UniProtKB-KW"/>
</dbReference>
<evidence type="ECO:0000256" key="1">
    <source>
        <dbReference type="ARBA" id="ARBA00001947"/>
    </source>
</evidence>